<comment type="subcellular location">
    <subcellularLocation>
        <location evidence="1">Cell envelope</location>
    </subcellularLocation>
</comment>
<evidence type="ECO:0000259" key="5">
    <source>
        <dbReference type="Pfam" id="PF25967"/>
    </source>
</evidence>
<dbReference type="InterPro" id="IPR058627">
    <property type="entry name" value="MdtA-like_C"/>
</dbReference>
<dbReference type="EMBL" id="FNCG01000023">
    <property type="protein sequence ID" value="SDI54421.1"/>
    <property type="molecule type" value="Genomic_DNA"/>
</dbReference>
<organism evidence="6 7">
    <name type="scientific">Mucilaginibacter gossypii</name>
    <dbReference type="NCBI Taxonomy" id="551996"/>
    <lineage>
        <taxon>Bacteria</taxon>
        <taxon>Pseudomonadati</taxon>
        <taxon>Bacteroidota</taxon>
        <taxon>Sphingobacteriia</taxon>
        <taxon>Sphingobacteriales</taxon>
        <taxon>Sphingobacteriaceae</taxon>
        <taxon>Mucilaginibacter</taxon>
    </lineage>
</organism>
<feature type="transmembrane region" description="Helical" evidence="4">
    <location>
        <begin position="18"/>
        <end position="39"/>
    </location>
</feature>
<protein>
    <submittedName>
        <fullName evidence="6">HlyD family secretion protein</fullName>
    </submittedName>
</protein>
<dbReference type="Gene3D" id="1.20.1600.10">
    <property type="entry name" value="Outer membrane efflux proteins (OEP)"/>
    <property type="match status" value="1"/>
</dbReference>
<keyword evidence="4" id="KW-1133">Transmembrane helix</keyword>
<evidence type="ECO:0000256" key="1">
    <source>
        <dbReference type="ARBA" id="ARBA00004196"/>
    </source>
</evidence>
<proteinExistence type="predicted"/>
<gene>
    <name evidence="6" type="ORF">SAMN05192573_12323</name>
</gene>
<dbReference type="InterPro" id="IPR050465">
    <property type="entry name" value="UPF0194_transport"/>
</dbReference>
<evidence type="ECO:0000256" key="4">
    <source>
        <dbReference type="SAM" id="Phobius"/>
    </source>
</evidence>
<dbReference type="PANTHER" id="PTHR32347">
    <property type="entry name" value="EFFLUX SYSTEM COMPONENT YKNX-RELATED"/>
    <property type="match status" value="1"/>
</dbReference>
<dbReference type="Proteomes" id="UP000199705">
    <property type="component" value="Unassembled WGS sequence"/>
</dbReference>
<reference evidence="7" key="1">
    <citation type="submission" date="2016-10" db="EMBL/GenBank/DDBJ databases">
        <authorList>
            <person name="Varghese N."/>
            <person name="Submissions S."/>
        </authorList>
    </citation>
    <scope>NUCLEOTIDE SEQUENCE [LARGE SCALE GENOMIC DNA]</scope>
    <source>
        <strain evidence="7">Gh-67</strain>
    </source>
</reference>
<dbReference type="RefSeq" id="WP_091175401.1">
    <property type="nucleotide sequence ID" value="NZ_FNCG01000023.1"/>
</dbReference>
<evidence type="ECO:0000256" key="3">
    <source>
        <dbReference type="SAM" id="Coils"/>
    </source>
</evidence>
<feature type="coiled-coil region" evidence="3">
    <location>
        <begin position="176"/>
        <end position="235"/>
    </location>
</feature>
<evidence type="ECO:0000313" key="6">
    <source>
        <dbReference type="EMBL" id="SDI54421.1"/>
    </source>
</evidence>
<name>A0A1G8LFG3_9SPHI</name>
<keyword evidence="7" id="KW-1185">Reference proteome</keyword>
<accession>A0A1G8LFG3</accession>
<dbReference type="GO" id="GO:0030313">
    <property type="term" value="C:cell envelope"/>
    <property type="evidence" value="ECO:0007669"/>
    <property type="project" value="UniProtKB-SubCell"/>
</dbReference>
<dbReference type="PANTHER" id="PTHR32347:SF14">
    <property type="entry name" value="EFFLUX SYSTEM COMPONENT YKNX-RELATED"/>
    <property type="match status" value="1"/>
</dbReference>
<evidence type="ECO:0000256" key="2">
    <source>
        <dbReference type="ARBA" id="ARBA00023054"/>
    </source>
</evidence>
<sequence>MDKEITLEVTAAKRKKSAVVIIISIAVLVLAVMLLRGYIKSTITRAEITTAKVEIGNIENTINATGEVLPEFEEIITSPINASIKSALMDAGNKVKAGQSILTLDKSATQTDFEKQKFQLETKRTEISKLKLDLNKSFYDIQSNNDIKQLHISNLADAVENAKRLYKAGGGTRENIEQAELNLKVAQLEKKQLENEIKSKQQTMQLEIKEAEIAADIQQNDLKELQRKLDLANVVATRAGVITYVNKNIGANIHEGETLARIADLGSFRIQGSISDNSADQLHSGLPVIVRINDAQLRGHVSNISPSVQNSIISFDVQLDDRASKLLRPNMKVDVFLVTATHNKIMRVANGPAFKGPSVQDIFVLNNGKAERRTVHIGLTNFDYVEIQSGVKPGDVIITSDMSEYKNSKEVTVKN</sequence>
<dbReference type="Gene3D" id="2.40.420.20">
    <property type="match status" value="1"/>
</dbReference>
<feature type="domain" description="Multidrug resistance protein MdtA-like C-terminal permuted SH3" evidence="5">
    <location>
        <begin position="363"/>
        <end position="402"/>
    </location>
</feature>
<dbReference type="Gene3D" id="2.40.30.170">
    <property type="match status" value="1"/>
</dbReference>
<evidence type="ECO:0000313" key="7">
    <source>
        <dbReference type="Proteomes" id="UP000199705"/>
    </source>
</evidence>
<dbReference type="STRING" id="551996.SAMN05192573_12323"/>
<keyword evidence="4" id="KW-0812">Transmembrane</keyword>
<keyword evidence="2 3" id="KW-0175">Coiled coil</keyword>
<dbReference type="Pfam" id="PF25967">
    <property type="entry name" value="RND-MFP_C"/>
    <property type="match status" value="1"/>
</dbReference>
<dbReference type="AlphaFoldDB" id="A0A1G8LFG3"/>
<keyword evidence="4" id="KW-0472">Membrane</keyword>